<evidence type="ECO:0000313" key="1">
    <source>
        <dbReference type="EMBL" id="GGD86584.1"/>
    </source>
</evidence>
<keyword evidence="2" id="KW-1185">Reference proteome</keyword>
<dbReference type="EMBL" id="BMCM01000006">
    <property type="protein sequence ID" value="GGD86584.1"/>
    <property type="molecule type" value="Genomic_DNA"/>
</dbReference>
<evidence type="ECO:0000313" key="2">
    <source>
        <dbReference type="Proteomes" id="UP000629365"/>
    </source>
</evidence>
<comment type="caution">
    <text evidence="1">The sequence shown here is derived from an EMBL/GenBank/DDBJ whole genome shotgun (WGS) entry which is preliminary data.</text>
</comment>
<accession>A0ABQ1RXU7</accession>
<proteinExistence type="predicted"/>
<dbReference type="Proteomes" id="UP000629365">
    <property type="component" value="Unassembled WGS sequence"/>
</dbReference>
<gene>
    <name evidence="1" type="ORF">GCM10007269_31850</name>
</gene>
<organism evidence="1 2">
    <name type="scientific">Microbacterium murale</name>
    <dbReference type="NCBI Taxonomy" id="1081040"/>
    <lineage>
        <taxon>Bacteria</taxon>
        <taxon>Bacillati</taxon>
        <taxon>Actinomycetota</taxon>
        <taxon>Actinomycetes</taxon>
        <taxon>Micrococcales</taxon>
        <taxon>Microbacteriaceae</taxon>
        <taxon>Microbacterium</taxon>
    </lineage>
</organism>
<sequence>MPSKAAVWDVESQLADGEDPLYWAGSRVQACDVTQSLWGHGQTYSAAHSCCHRGGYRRRRGGVGYAKEDGAAAYGLSDLEDGAELLEGFAAGEDE</sequence>
<protein>
    <submittedName>
        <fullName evidence="1">Uncharacterized protein</fullName>
    </submittedName>
</protein>
<name>A0ABQ1RXU7_9MICO</name>
<reference evidence="2" key="1">
    <citation type="journal article" date="2019" name="Int. J. Syst. Evol. Microbiol.">
        <title>The Global Catalogue of Microorganisms (GCM) 10K type strain sequencing project: providing services to taxonomists for standard genome sequencing and annotation.</title>
        <authorList>
            <consortium name="The Broad Institute Genomics Platform"/>
            <consortium name="The Broad Institute Genome Sequencing Center for Infectious Disease"/>
            <person name="Wu L."/>
            <person name="Ma J."/>
        </authorList>
    </citation>
    <scope>NUCLEOTIDE SEQUENCE [LARGE SCALE GENOMIC DNA]</scope>
    <source>
        <strain evidence="2">CCM 7640</strain>
    </source>
</reference>